<evidence type="ECO:0000259" key="3">
    <source>
        <dbReference type="SMART" id="SM00563"/>
    </source>
</evidence>
<dbReference type="HOGENOM" id="CLU_027938_4_5_9"/>
<evidence type="ECO:0000256" key="2">
    <source>
        <dbReference type="ARBA" id="ARBA00023315"/>
    </source>
</evidence>
<evidence type="ECO:0000313" key="5">
    <source>
        <dbReference type="Proteomes" id="UP000029669"/>
    </source>
</evidence>
<proteinExistence type="predicted"/>
<dbReference type="InterPro" id="IPR002123">
    <property type="entry name" value="Plipid/glycerol_acylTrfase"/>
</dbReference>
<dbReference type="PANTHER" id="PTHR10434:SF40">
    <property type="entry name" value="1-ACYL-SN-GLYCEROL-3-PHOSPHATE ACYLTRANSFERASE"/>
    <property type="match status" value="1"/>
</dbReference>
<dbReference type="OrthoDB" id="9803035at2"/>
<dbReference type="PANTHER" id="PTHR10434">
    <property type="entry name" value="1-ACYL-SN-GLYCEROL-3-PHOSPHATE ACYLTRANSFERASE"/>
    <property type="match status" value="1"/>
</dbReference>
<dbReference type="eggNOG" id="COG0204">
    <property type="taxonomic scope" value="Bacteria"/>
</dbReference>
<dbReference type="KEGG" id="tki:TKV_c19220"/>
<keyword evidence="2 4" id="KW-0012">Acyltransferase</keyword>
<accession>A0A097ATE4</accession>
<keyword evidence="1 4" id="KW-0808">Transferase</keyword>
<keyword evidence="5" id="KW-1185">Reference proteome</keyword>
<sequence>MLYRILRFIAKLILKIFYSFEVKCEKNLPEGACIFVANHQSLLDPVVVACSVKRPVIFLASSELYKRRFLKYFLKIDKAIPIKKNSPDLNGIKQALFRLKEGNSIGLFPEGGISPTGKVEKMYEGAMYIAYKSGKPIVPVAIKGTREILPFGKYFPKFRGKIELKIGEPIYPNLNIDIKMEIIELRDKVMQNILTMLEE</sequence>
<name>A0A097ATE4_THEKI</name>
<dbReference type="SMART" id="SM00563">
    <property type="entry name" value="PlsC"/>
    <property type="match status" value="1"/>
</dbReference>
<dbReference type="EMBL" id="CP009170">
    <property type="protein sequence ID" value="AIS53069.1"/>
    <property type="molecule type" value="Genomic_DNA"/>
</dbReference>
<dbReference type="STRING" id="2325.TKV_c19220"/>
<evidence type="ECO:0000313" key="4">
    <source>
        <dbReference type="EMBL" id="AIS53069.1"/>
    </source>
</evidence>
<evidence type="ECO:0000256" key="1">
    <source>
        <dbReference type="ARBA" id="ARBA00022679"/>
    </source>
</evidence>
<organism evidence="4 5">
    <name type="scientific">Thermoanaerobacter kivui</name>
    <name type="common">Acetogenium kivui</name>
    <dbReference type="NCBI Taxonomy" id="2325"/>
    <lineage>
        <taxon>Bacteria</taxon>
        <taxon>Bacillati</taxon>
        <taxon>Bacillota</taxon>
        <taxon>Clostridia</taxon>
        <taxon>Thermoanaerobacterales</taxon>
        <taxon>Thermoanaerobacteraceae</taxon>
        <taxon>Thermoanaerobacter</taxon>
    </lineage>
</organism>
<reference evidence="5" key="1">
    <citation type="journal article" date="2015" name="Genome Announc.">
        <title>Whole-Genome Sequences of 80 Environmental and Clinical Isolates of Burkholderia pseudomallei.</title>
        <authorList>
            <person name="Johnson S.L."/>
            <person name="Baker A.L."/>
            <person name="Chain P.S."/>
            <person name="Currie B.J."/>
            <person name="Daligault H.E."/>
            <person name="Davenport K.W."/>
            <person name="Davis C.B."/>
            <person name="Inglis T.J."/>
            <person name="Kaestli M."/>
            <person name="Koren S."/>
            <person name="Mayo M."/>
            <person name="Merritt A.J."/>
            <person name="Price E.P."/>
            <person name="Sarovich D.S."/>
            <person name="Warner J."/>
            <person name="Rosovitz M.J."/>
        </authorList>
    </citation>
    <scope>NUCLEOTIDE SEQUENCE [LARGE SCALE GENOMIC DNA]</scope>
    <source>
        <strain evidence="5">DSM 2030</strain>
    </source>
</reference>
<dbReference type="RefSeq" id="WP_049685711.1">
    <property type="nucleotide sequence ID" value="NZ_CP009170.1"/>
</dbReference>
<dbReference type="Pfam" id="PF01553">
    <property type="entry name" value="Acyltransferase"/>
    <property type="match status" value="1"/>
</dbReference>
<feature type="domain" description="Phospholipid/glycerol acyltransferase" evidence="3">
    <location>
        <begin position="33"/>
        <end position="145"/>
    </location>
</feature>
<dbReference type="AlphaFoldDB" id="A0A097ATE4"/>
<gene>
    <name evidence="4" type="ORF">TKV_c19220</name>
</gene>
<dbReference type="GO" id="GO:0006654">
    <property type="term" value="P:phosphatidic acid biosynthetic process"/>
    <property type="evidence" value="ECO:0007669"/>
    <property type="project" value="TreeGrafter"/>
</dbReference>
<dbReference type="EC" id="2.3.1.51" evidence="4"/>
<dbReference type="CDD" id="cd07989">
    <property type="entry name" value="LPLAT_AGPAT-like"/>
    <property type="match status" value="1"/>
</dbReference>
<dbReference type="SUPFAM" id="SSF69593">
    <property type="entry name" value="Glycerol-3-phosphate (1)-acyltransferase"/>
    <property type="match status" value="1"/>
</dbReference>
<dbReference type="Proteomes" id="UP000029669">
    <property type="component" value="Chromosome"/>
</dbReference>
<dbReference type="GO" id="GO:0003841">
    <property type="term" value="F:1-acylglycerol-3-phosphate O-acyltransferase activity"/>
    <property type="evidence" value="ECO:0007669"/>
    <property type="project" value="UniProtKB-EC"/>
</dbReference>
<protein>
    <submittedName>
        <fullName evidence="4">1-acyl-sn-glycerol-3-phosphate acyltransferase</fullName>
        <ecNumber evidence="4">2.3.1.51</ecNumber>
    </submittedName>
</protein>